<keyword evidence="8" id="KW-1185">Reference proteome</keyword>
<dbReference type="NCBIfam" id="NF007673">
    <property type="entry name" value="PRK10348.1"/>
    <property type="match status" value="1"/>
</dbReference>
<dbReference type="SUPFAM" id="SSF55174">
    <property type="entry name" value="Alpha-L RNA-binding motif"/>
    <property type="match status" value="1"/>
</dbReference>
<dbReference type="Pfam" id="PF01479">
    <property type="entry name" value="S4"/>
    <property type="match status" value="1"/>
</dbReference>
<feature type="compositionally biased region" description="Basic and acidic residues" evidence="5">
    <location>
        <begin position="92"/>
        <end position="105"/>
    </location>
</feature>
<dbReference type="Proteomes" id="UP001165542">
    <property type="component" value="Unassembled WGS sequence"/>
</dbReference>
<evidence type="ECO:0000256" key="5">
    <source>
        <dbReference type="SAM" id="MobiDB-lite"/>
    </source>
</evidence>
<name>A0ABT2ED59_9GAMM</name>
<evidence type="ECO:0000313" key="7">
    <source>
        <dbReference type="EMBL" id="MCS2609050.1"/>
    </source>
</evidence>
<proteinExistence type="inferred from homology"/>
<dbReference type="RefSeq" id="WP_259035566.1">
    <property type="nucleotide sequence ID" value="NZ_JAJISC010000003.1"/>
</dbReference>
<keyword evidence="2 4" id="KW-0694">RNA-binding</keyword>
<keyword evidence="7" id="KW-0346">Stress response</keyword>
<evidence type="ECO:0000256" key="3">
    <source>
        <dbReference type="ARBA" id="ARBA00023125"/>
    </source>
</evidence>
<dbReference type="PIRSF" id="PIRSF016821">
    <property type="entry name" value="HSP15"/>
    <property type="match status" value="1"/>
</dbReference>
<comment type="similarity">
    <text evidence="1 4">Belongs to the HSP15 family.</text>
</comment>
<evidence type="ECO:0000256" key="1">
    <source>
        <dbReference type="ARBA" id="ARBA00008396"/>
    </source>
</evidence>
<feature type="compositionally biased region" description="Basic and acidic residues" evidence="5">
    <location>
        <begin position="120"/>
        <end position="133"/>
    </location>
</feature>
<evidence type="ECO:0000259" key="6">
    <source>
        <dbReference type="SMART" id="SM00363"/>
    </source>
</evidence>
<sequence length="133" mass="15548">MSDSDRQDVRLDKWLWAARFFKTRALAKKAIEGGKVHYDGARVKTSKSVEMGALIRVPQGWDVFEVEVTGLSDQRRGAPEARKLYAETSESAQRREREAEARRLTNEVMQHPLKRPDKKQRRDIQRFQRHQGE</sequence>
<evidence type="ECO:0000256" key="4">
    <source>
        <dbReference type="PIRNR" id="PIRNR016821"/>
    </source>
</evidence>
<keyword evidence="3 4" id="KW-0238">DNA-binding</keyword>
<comment type="caution">
    <text evidence="7">The sequence shown here is derived from an EMBL/GenBank/DDBJ whole genome shotgun (WGS) entry which is preliminary data.</text>
</comment>
<organism evidence="7 8">
    <name type="scientific">Halomonas dongshanensis</name>
    <dbReference type="NCBI Taxonomy" id="2890835"/>
    <lineage>
        <taxon>Bacteria</taxon>
        <taxon>Pseudomonadati</taxon>
        <taxon>Pseudomonadota</taxon>
        <taxon>Gammaproteobacteria</taxon>
        <taxon>Oceanospirillales</taxon>
        <taxon>Halomonadaceae</taxon>
        <taxon>Halomonas</taxon>
    </lineage>
</organism>
<feature type="compositionally biased region" description="Basic and acidic residues" evidence="5">
    <location>
        <begin position="75"/>
        <end position="85"/>
    </location>
</feature>
<accession>A0ABT2ED59</accession>
<dbReference type="Gene3D" id="3.10.290.10">
    <property type="entry name" value="RNA-binding S4 domain"/>
    <property type="match status" value="1"/>
</dbReference>
<dbReference type="InterPro" id="IPR036986">
    <property type="entry name" value="S4_RNA-bd_sf"/>
</dbReference>
<reference evidence="7" key="1">
    <citation type="submission" date="2021-11" db="EMBL/GenBank/DDBJ databases">
        <title>Halomonas sp., isolated from a coastal aquaculture zone in Dongshan Bay.</title>
        <authorList>
            <person name="Lin W."/>
        </authorList>
    </citation>
    <scope>NUCLEOTIDE SEQUENCE</scope>
    <source>
        <strain evidence="7">Yzlin-01</strain>
    </source>
</reference>
<gene>
    <name evidence="7" type="primary">hslR</name>
    <name evidence="7" type="ORF">LLY24_06920</name>
</gene>
<evidence type="ECO:0000313" key="8">
    <source>
        <dbReference type="Proteomes" id="UP001165542"/>
    </source>
</evidence>
<feature type="domain" description="RNA-binding S4" evidence="6">
    <location>
        <begin position="9"/>
        <end position="76"/>
    </location>
</feature>
<dbReference type="EMBL" id="JAJISC010000003">
    <property type="protein sequence ID" value="MCS2609050.1"/>
    <property type="molecule type" value="Genomic_DNA"/>
</dbReference>
<dbReference type="CDD" id="cd00165">
    <property type="entry name" value="S4"/>
    <property type="match status" value="1"/>
</dbReference>
<dbReference type="SMART" id="SM00363">
    <property type="entry name" value="S4"/>
    <property type="match status" value="1"/>
</dbReference>
<protein>
    <recommendedName>
        <fullName evidence="4">Heat shock protein 15</fullName>
    </recommendedName>
</protein>
<dbReference type="InterPro" id="IPR002942">
    <property type="entry name" value="S4_RNA-bd"/>
</dbReference>
<dbReference type="PROSITE" id="PS50889">
    <property type="entry name" value="S4"/>
    <property type="match status" value="1"/>
</dbReference>
<dbReference type="InterPro" id="IPR025708">
    <property type="entry name" value="HSP15"/>
</dbReference>
<evidence type="ECO:0000256" key="2">
    <source>
        <dbReference type="ARBA" id="ARBA00022884"/>
    </source>
</evidence>
<feature type="region of interest" description="Disordered" evidence="5">
    <location>
        <begin position="75"/>
        <end position="133"/>
    </location>
</feature>